<evidence type="ECO:0000256" key="4">
    <source>
        <dbReference type="ARBA" id="ARBA00022475"/>
    </source>
</evidence>
<evidence type="ECO:0000256" key="5">
    <source>
        <dbReference type="ARBA" id="ARBA00022692"/>
    </source>
</evidence>
<reference evidence="10 11" key="1">
    <citation type="submission" date="2019-01" db="EMBL/GenBank/DDBJ databases">
        <title>Egibacter rhizosphaerae EGI 80759T.</title>
        <authorList>
            <person name="Chen D.-D."/>
            <person name="Tian Y."/>
            <person name="Jiao J.-Y."/>
            <person name="Zhang X.-T."/>
            <person name="Zhang Y.-G."/>
            <person name="Zhang Y."/>
            <person name="Xiao M."/>
            <person name="Shu W.-S."/>
            <person name="Li W.-J."/>
        </authorList>
    </citation>
    <scope>NUCLEOTIDE SEQUENCE [LARGE SCALE GENOMIC DNA]</scope>
    <source>
        <strain evidence="10 11">EGI 80759</strain>
    </source>
</reference>
<dbReference type="OrthoDB" id="5242074at2"/>
<accession>A0A411YIC9</accession>
<feature type="compositionally biased region" description="Acidic residues" evidence="8">
    <location>
        <begin position="376"/>
        <end position="388"/>
    </location>
</feature>
<keyword evidence="5 9" id="KW-0812">Transmembrane</keyword>
<dbReference type="GO" id="GO:0005886">
    <property type="term" value="C:plasma membrane"/>
    <property type="evidence" value="ECO:0007669"/>
    <property type="project" value="UniProtKB-SubCell"/>
</dbReference>
<feature type="compositionally biased region" description="Low complexity" evidence="8">
    <location>
        <begin position="432"/>
        <end position="442"/>
    </location>
</feature>
<dbReference type="Proteomes" id="UP000291469">
    <property type="component" value="Chromosome"/>
</dbReference>
<feature type="transmembrane region" description="Helical" evidence="9">
    <location>
        <begin position="164"/>
        <end position="187"/>
    </location>
</feature>
<feature type="transmembrane region" description="Helical" evidence="9">
    <location>
        <begin position="229"/>
        <end position="256"/>
    </location>
</feature>
<feature type="region of interest" description="Disordered" evidence="8">
    <location>
        <begin position="366"/>
        <end position="442"/>
    </location>
</feature>
<proteinExistence type="inferred from homology"/>
<dbReference type="Pfam" id="PF01594">
    <property type="entry name" value="AI-2E_transport"/>
    <property type="match status" value="1"/>
</dbReference>
<sequence length="442" mass="45489">MATGELTRLQRITYRVWLTVGLVLLGAALLWVLARPLAVVVPPLLVALIIVYLLNPIVSGLNRIKIPRLIGTLVALALFIGALFGLGAAVGPPLTEQVGTFADELPELGQQLTDNANEWLAGVGIDVGVDAIDPAAAAEEAQEFLADPESRGALFQLLGGLSGLATGVVTLGLAIVVGPFIAAYLLWDLPRVRRWVQGLLPPSHRAEVNKVGRQLSEVVGGYIRGQLIVAAYVGIATSIGLAIVGLPFWLVLGVVAGVTNLVPLVGPFIAGALGVGIALLTDGVGLALVVVAVMTIVQQGDNQIVSPLVMGRTVRLHPLVVLLALLVAGTLYGIFGLIVAVPIVAAANVLAGHFWRTRVPWARGEAASRSAGSDDATPDDATPDDAAPDDAPPGEWSTPAEAPAGPSPGEAAPIEHGAPGGTDAGEVPARPPVTRTRSTPPQ</sequence>
<evidence type="ECO:0000313" key="11">
    <source>
        <dbReference type="Proteomes" id="UP000291469"/>
    </source>
</evidence>
<evidence type="ECO:0000256" key="9">
    <source>
        <dbReference type="SAM" id="Phobius"/>
    </source>
</evidence>
<evidence type="ECO:0000256" key="1">
    <source>
        <dbReference type="ARBA" id="ARBA00004651"/>
    </source>
</evidence>
<dbReference type="AlphaFoldDB" id="A0A411YIC9"/>
<protein>
    <submittedName>
        <fullName evidence="10">AI-2E family transporter</fullName>
    </submittedName>
</protein>
<comment type="subcellular location">
    <subcellularLocation>
        <location evidence="1">Cell membrane</location>
        <topology evidence="1">Multi-pass membrane protein</topology>
    </subcellularLocation>
</comment>
<gene>
    <name evidence="10" type="ORF">ER308_16350</name>
</gene>
<comment type="similarity">
    <text evidence="2">Belongs to the autoinducer-2 exporter (AI-2E) (TC 2.A.86) family.</text>
</comment>
<feature type="compositionally biased region" description="Low complexity" evidence="8">
    <location>
        <begin position="366"/>
        <end position="375"/>
    </location>
</feature>
<dbReference type="GO" id="GO:0055085">
    <property type="term" value="P:transmembrane transport"/>
    <property type="evidence" value="ECO:0007669"/>
    <property type="project" value="TreeGrafter"/>
</dbReference>
<dbReference type="InterPro" id="IPR002549">
    <property type="entry name" value="AI-2E-like"/>
</dbReference>
<organism evidence="10 11">
    <name type="scientific">Egibacter rhizosphaerae</name>
    <dbReference type="NCBI Taxonomy" id="1670831"/>
    <lineage>
        <taxon>Bacteria</taxon>
        <taxon>Bacillati</taxon>
        <taxon>Actinomycetota</taxon>
        <taxon>Nitriliruptoria</taxon>
        <taxon>Egibacterales</taxon>
        <taxon>Egibacteraceae</taxon>
        <taxon>Egibacter</taxon>
    </lineage>
</organism>
<dbReference type="RefSeq" id="WP_131155983.1">
    <property type="nucleotide sequence ID" value="NZ_CP036402.1"/>
</dbReference>
<evidence type="ECO:0000256" key="6">
    <source>
        <dbReference type="ARBA" id="ARBA00022989"/>
    </source>
</evidence>
<feature type="transmembrane region" description="Helical" evidence="9">
    <location>
        <begin position="12"/>
        <end position="34"/>
    </location>
</feature>
<dbReference type="PANTHER" id="PTHR21716:SF53">
    <property type="entry name" value="PERMEASE PERM-RELATED"/>
    <property type="match status" value="1"/>
</dbReference>
<feature type="transmembrane region" description="Helical" evidence="9">
    <location>
        <begin position="40"/>
        <end position="58"/>
    </location>
</feature>
<evidence type="ECO:0000256" key="7">
    <source>
        <dbReference type="ARBA" id="ARBA00023136"/>
    </source>
</evidence>
<keyword evidence="11" id="KW-1185">Reference proteome</keyword>
<dbReference type="PANTHER" id="PTHR21716">
    <property type="entry name" value="TRANSMEMBRANE PROTEIN"/>
    <property type="match status" value="1"/>
</dbReference>
<keyword evidence="6 9" id="KW-1133">Transmembrane helix</keyword>
<evidence type="ECO:0000256" key="2">
    <source>
        <dbReference type="ARBA" id="ARBA00009773"/>
    </source>
</evidence>
<evidence type="ECO:0000313" key="10">
    <source>
        <dbReference type="EMBL" id="QBI20990.1"/>
    </source>
</evidence>
<keyword evidence="7 9" id="KW-0472">Membrane</keyword>
<keyword evidence="3" id="KW-0813">Transport</keyword>
<evidence type="ECO:0000256" key="8">
    <source>
        <dbReference type="SAM" id="MobiDB-lite"/>
    </source>
</evidence>
<name>A0A411YIC9_9ACTN</name>
<feature type="compositionally biased region" description="Low complexity" evidence="8">
    <location>
        <begin position="399"/>
        <end position="412"/>
    </location>
</feature>
<feature type="transmembrane region" description="Helical" evidence="9">
    <location>
        <begin position="268"/>
        <end position="297"/>
    </location>
</feature>
<dbReference type="EMBL" id="CP036402">
    <property type="protein sequence ID" value="QBI20990.1"/>
    <property type="molecule type" value="Genomic_DNA"/>
</dbReference>
<keyword evidence="4" id="KW-1003">Cell membrane</keyword>
<evidence type="ECO:0000256" key="3">
    <source>
        <dbReference type="ARBA" id="ARBA00022448"/>
    </source>
</evidence>
<feature type="transmembrane region" description="Helical" evidence="9">
    <location>
        <begin position="70"/>
        <end position="90"/>
    </location>
</feature>
<dbReference type="KEGG" id="erz:ER308_16350"/>